<name>A0A9W8XM51_9PLEO</name>
<comment type="caution">
    <text evidence="3">The sequence shown here is derived from an EMBL/GenBank/DDBJ whole genome shotgun (WGS) entry which is preliminary data.</text>
</comment>
<accession>A0A9W8XM51</accession>
<evidence type="ECO:0000313" key="4">
    <source>
        <dbReference type="Proteomes" id="UP001140513"/>
    </source>
</evidence>
<proteinExistence type="predicted"/>
<gene>
    <name evidence="3" type="ORF">N0V89_006035</name>
</gene>
<dbReference type="RefSeq" id="XP_056072075.1">
    <property type="nucleotide sequence ID" value="XM_056214808.1"/>
</dbReference>
<keyword evidence="2" id="KW-1133">Transmembrane helix</keyword>
<dbReference type="PANTHER" id="PTHR34414:SF1">
    <property type="entry name" value="SUBTILISIN-LIKE SERINE PROTEASE"/>
    <property type="match status" value="1"/>
</dbReference>
<dbReference type="OrthoDB" id="5086500at2759"/>
<dbReference type="InterPro" id="IPR046536">
    <property type="entry name" value="DUF6601"/>
</dbReference>
<feature type="transmembrane region" description="Helical" evidence="2">
    <location>
        <begin position="272"/>
        <end position="295"/>
    </location>
</feature>
<dbReference type="GeneID" id="80909565"/>
<dbReference type="Proteomes" id="UP001140513">
    <property type="component" value="Unassembled WGS sequence"/>
</dbReference>
<keyword evidence="2" id="KW-0472">Membrane</keyword>
<feature type="region of interest" description="Disordered" evidence="1">
    <location>
        <begin position="1"/>
        <end position="24"/>
    </location>
</feature>
<evidence type="ECO:0000256" key="1">
    <source>
        <dbReference type="SAM" id="MobiDB-lite"/>
    </source>
</evidence>
<protein>
    <submittedName>
        <fullName evidence="3">Uncharacterized protein</fullName>
    </submittedName>
</protein>
<dbReference type="AlphaFoldDB" id="A0A9W8XM51"/>
<sequence length="369" mass="42134">MDEHQTTPVSPTPTYVTSVPSSTITPSNQALPGFPPFEQSQQLCKELEYIHGTDEPSYLHSHTKAQRLPDAPSVSLDSRSMIAYSLQDLDTPGLNKLNHKLWWCGANPIVKTLSHQLTFERRIVVTEDPSLHLVLSENRIIYIKPLPAYLCSHAFWEYLLDPRNHSISPEERARLTSTSLGFLRTYAQLITHRSDHTIALCHGLLPQGDTVTFESLVAFTSAFTALPFTAVSPRWRYGELLLEALNFHSGLFLHRYHFNRFESNYGVYFQRFFPVTLFLFASFSVILSAMQVILTGRQMRLGSEGPSQRMKKLISIFEWFGTEAIGWALALGLMFLVWWIVMATLEGWKMRGVKEQHKKIWKGDERSSA</sequence>
<dbReference type="PANTHER" id="PTHR34414">
    <property type="entry name" value="HET DOMAIN-CONTAINING PROTEIN-RELATED"/>
    <property type="match status" value="1"/>
</dbReference>
<dbReference type="EMBL" id="JAPEUX010000004">
    <property type="protein sequence ID" value="KAJ4354301.1"/>
    <property type="molecule type" value="Genomic_DNA"/>
</dbReference>
<keyword evidence="4" id="KW-1185">Reference proteome</keyword>
<organism evidence="3 4">
    <name type="scientific">Didymosphaeria variabile</name>
    <dbReference type="NCBI Taxonomy" id="1932322"/>
    <lineage>
        <taxon>Eukaryota</taxon>
        <taxon>Fungi</taxon>
        <taxon>Dikarya</taxon>
        <taxon>Ascomycota</taxon>
        <taxon>Pezizomycotina</taxon>
        <taxon>Dothideomycetes</taxon>
        <taxon>Pleosporomycetidae</taxon>
        <taxon>Pleosporales</taxon>
        <taxon>Massarineae</taxon>
        <taxon>Didymosphaeriaceae</taxon>
        <taxon>Didymosphaeria</taxon>
    </lineage>
</organism>
<evidence type="ECO:0000313" key="3">
    <source>
        <dbReference type="EMBL" id="KAJ4354301.1"/>
    </source>
</evidence>
<dbReference type="Pfam" id="PF20246">
    <property type="entry name" value="DUF6601"/>
    <property type="match status" value="1"/>
</dbReference>
<feature type="transmembrane region" description="Helical" evidence="2">
    <location>
        <begin position="316"/>
        <end position="341"/>
    </location>
</feature>
<reference evidence="3" key="1">
    <citation type="submission" date="2022-10" db="EMBL/GenBank/DDBJ databases">
        <title>Tapping the CABI collections for fungal endophytes: first genome assemblies for Collariella, Neodidymelliopsis, Ascochyta clinopodiicola, Didymella pomorum, Didymosphaeria variabile, Neocosmospora piperis and Neocucurbitaria cava.</title>
        <authorList>
            <person name="Hill R."/>
        </authorList>
    </citation>
    <scope>NUCLEOTIDE SEQUENCE</scope>
    <source>
        <strain evidence="3">IMI 356815</strain>
    </source>
</reference>
<keyword evidence="2" id="KW-0812">Transmembrane</keyword>
<evidence type="ECO:0000256" key="2">
    <source>
        <dbReference type="SAM" id="Phobius"/>
    </source>
</evidence>